<evidence type="ECO:0000259" key="5">
    <source>
        <dbReference type="PROSITE" id="PS50109"/>
    </source>
</evidence>
<evidence type="ECO:0000256" key="1">
    <source>
        <dbReference type="ARBA" id="ARBA00000085"/>
    </source>
</evidence>
<name>A0A386HRT9_9BACT</name>
<dbReference type="SUPFAM" id="SSF55874">
    <property type="entry name" value="ATPase domain of HSP90 chaperone/DNA topoisomerase II/histidine kinase"/>
    <property type="match status" value="1"/>
</dbReference>
<dbReference type="RefSeq" id="WP_119987942.1">
    <property type="nucleotide sequence ID" value="NZ_CP032489.1"/>
</dbReference>
<dbReference type="Proteomes" id="UP000266118">
    <property type="component" value="Chromosome"/>
</dbReference>
<gene>
    <name evidence="6" type="ORF">D6B99_10455</name>
</gene>
<dbReference type="EC" id="2.7.13.3" evidence="2"/>
<evidence type="ECO:0000256" key="4">
    <source>
        <dbReference type="SAM" id="Phobius"/>
    </source>
</evidence>
<dbReference type="InterPro" id="IPR004358">
    <property type="entry name" value="Sig_transdc_His_kin-like_C"/>
</dbReference>
<dbReference type="InterPro" id="IPR003661">
    <property type="entry name" value="HisK_dim/P_dom"/>
</dbReference>
<keyword evidence="4" id="KW-0812">Transmembrane</keyword>
<dbReference type="Pfam" id="PF07495">
    <property type="entry name" value="Y_Y_Y"/>
    <property type="match status" value="1"/>
</dbReference>
<organism evidence="6 7">
    <name type="scientific">Arachidicoccus soli</name>
    <dbReference type="NCBI Taxonomy" id="2341117"/>
    <lineage>
        <taxon>Bacteria</taxon>
        <taxon>Pseudomonadati</taxon>
        <taxon>Bacteroidota</taxon>
        <taxon>Chitinophagia</taxon>
        <taxon>Chitinophagales</taxon>
        <taxon>Chitinophagaceae</taxon>
        <taxon>Arachidicoccus</taxon>
    </lineage>
</organism>
<dbReference type="OrthoDB" id="9809670at2"/>
<dbReference type="Gene3D" id="2.60.40.10">
    <property type="entry name" value="Immunoglobulins"/>
    <property type="match status" value="1"/>
</dbReference>
<dbReference type="SUPFAM" id="SSF47384">
    <property type="entry name" value="Homodimeric domain of signal transducing histidine kinase"/>
    <property type="match status" value="1"/>
</dbReference>
<dbReference type="FunFam" id="1.10.287.130:FF:000045">
    <property type="entry name" value="Two-component system sensor histidine kinase/response regulator"/>
    <property type="match status" value="1"/>
</dbReference>
<evidence type="ECO:0000256" key="2">
    <source>
        <dbReference type="ARBA" id="ARBA00012438"/>
    </source>
</evidence>
<dbReference type="FunFam" id="2.60.40.10:FF:000791">
    <property type="entry name" value="Two-component system sensor histidine kinase/response regulator"/>
    <property type="match status" value="1"/>
</dbReference>
<keyword evidence="3" id="KW-0597">Phosphoprotein</keyword>
<evidence type="ECO:0000313" key="7">
    <source>
        <dbReference type="Proteomes" id="UP000266118"/>
    </source>
</evidence>
<dbReference type="InterPro" id="IPR036097">
    <property type="entry name" value="HisK_dim/P_sf"/>
</dbReference>
<dbReference type="InterPro" id="IPR005467">
    <property type="entry name" value="His_kinase_dom"/>
</dbReference>
<protein>
    <recommendedName>
        <fullName evidence="2">histidine kinase</fullName>
        <ecNumber evidence="2">2.7.13.3</ecNumber>
    </recommendedName>
</protein>
<sequence length="1082" mass="123296">MCLRNNLLFRFLAGAFLTGSLIGTSPGFGQSESFRHYEVEAGLSNNSVICSLQDSQGFLWFGTSDGLNRFDGNVFKVFRPHPHDHLSIGSQAITCLFLDREKRMWVGTAKGLFLYDARYEHFIGLPFTKGKYIRAIHDDAQGRLWFADPDHLYWIQLTMLFSPIGNDVMLHYFPDKAVHHVHLNASYNVTSFAETNNKDLWMGTDQGTLLIAHTGTDSMETWSPSITKGVSIETITATAGDQLLIGSSKAGLLIANTRSKSITGNFLRNQQKGSEIFVRNIIHYQANEYWVATEEGLYTVILEDSLGQQVKIIAHLQKNYSDPFSLSDNALYTLCKDREGGVWIGSYFGGLNYLPRQPFKFEKIFPQSRHIAFTGNVVREIVRDTTGDFWIGTEDAGINKINFQTKQSTHILIREGTAASHSNVHGMLADGAEIYAGTFNHGLDVLNLSGKLLHNYHAGPGEDQLKSNFINAIWKTQACKILVCTSRGMYYFYPKTGKFSNITALPLNEFYSAITEDHSGNIWVGTHTLGLFIFKQGGWQHFRIFLNAKKDKDLLSDTRILYLKEDKTGRMWIATENGVYRVTNNHTVKILNRENGLPSNIIYAMMPDSLNNMWLSTSKGLVRIKSPNDNIEVYDKSDGLLSNQFNYQSVYRDDSGLLYFGSIKGLIRFNPYQVNRNDYIPPLYFTDLHIYNQQLPTGSFDLQQNKSLIFTKQITLNHQQSNFSLNFASLSYSAPSHLKFAYKIDELQSNWTSVQRNTPGIYFTYLAPGQYTLRIRSTNSSGNWVNNEKVLSIIILPPLWKSTFAYIVYILLFSLLVYTALAMYTRYHTTKNQREVALYKLQHEKELYRSKIDFFTHIAHEIRTPLTLIKGPVDKILESKKHFPHLEGYLDLMERNTKRLLLLTQDLLDFRKIETDMIKLELKQLEISQWLETFIEPYQLIAEQRHISFSFQKPAENIFAAVDETALSKIINNLLDNALKYAATIIIIRLFTAAAKNAFILEIENDGLCVPEEFHKKLFEPFFRWDKKRQVNGSGIGLSVSQSLTQMHGGSLTYSTTEGNYNCFQLSIPLGLPTKKDTVADN</sequence>
<dbReference type="InterPro" id="IPR011123">
    <property type="entry name" value="Y_Y_Y"/>
</dbReference>
<evidence type="ECO:0000256" key="3">
    <source>
        <dbReference type="ARBA" id="ARBA00022553"/>
    </source>
</evidence>
<dbReference type="InterPro" id="IPR003594">
    <property type="entry name" value="HATPase_dom"/>
</dbReference>
<reference evidence="6 7" key="1">
    <citation type="submission" date="2018-09" db="EMBL/GenBank/DDBJ databases">
        <title>Arachidicoccus sp. nov., a bacterium isolated from soil.</title>
        <authorList>
            <person name="Weon H.-Y."/>
            <person name="Kwon S.-W."/>
            <person name="Lee S.A."/>
        </authorList>
    </citation>
    <scope>NUCLEOTIDE SEQUENCE [LARGE SCALE GENOMIC DNA]</scope>
    <source>
        <strain evidence="6 7">KIS59-12</strain>
    </source>
</reference>
<dbReference type="KEGG" id="ark:D6B99_10455"/>
<dbReference type="CDD" id="cd00082">
    <property type="entry name" value="HisKA"/>
    <property type="match status" value="1"/>
</dbReference>
<dbReference type="PANTHER" id="PTHR43547">
    <property type="entry name" value="TWO-COMPONENT HISTIDINE KINASE"/>
    <property type="match status" value="1"/>
</dbReference>
<dbReference type="SMART" id="SM00387">
    <property type="entry name" value="HATPase_c"/>
    <property type="match status" value="1"/>
</dbReference>
<keyword evidence="7" id="KW-1185">Reference proteome</keyword>
<dbReference type="Pfam" id="PF02518">
    <property type="entry name" value="HATPase_c"/>
    <property type="match status" value="1"/>
</dbReference>
<dbReference type="Pfam" id="PF07494">
    <property type="entry name" value="Reg_prop"/>
    <property type="match status" value="6"/>
</dbReference>
<dbReference type="PANTHER" id="PTHR43547:SF2">
    <property type="entry name" value="HYBRID SIGNAL TRANSDUCTION HISTIDINE KINASE C"/>
    <property type="match status" value="1"/>
</dbReference>
<dbReference type="InterPro" id="IPR036890">
    <property type="entry name" value="HATPase_C_sf"/>
</dbReference>
<dbReference type="EMBL" id="CP032489">
    <property type="protein sequence ID" value="AYD47974.1"/>
    <property type="molecule type" value="Genomic_DNA"/>
</dbReference>
<dbReference type="InterPro" id="IPR011110">
    <property type="entry name" value="Reg_prop"/>
</dbReference>
<dbReference type="PROSITE" id="PS50109">
    <property type="entry name" value="HIS_KIN"/>
    <property type="match status" value="1"/>
</dbReference>
<dbReference type="PRINTS" id="PR00344">
    <property type="entry name" value="BCTRLSENSOR"/>
</dbReference>
<feature type="transmembrane region" description="Helical" evidence="4">
    <location>
        <begin position="804"/>
        <end position="824"/>
    </location>
</feature>
<keyword evidence="4" id="KW-1133">Transmembrane helix</keyword>
<dbReference type="Gene3D" id="2.130.10.10">
    <property type="entry name" value="YVTN repeat-like/Quinoprotein amine dehydrogenase"/>
    <property type="match status" value="2"/>
</dbReference>
<dbReference type="GO" id="GO:0000155">
    <property type="term" value="F:phosphorelay sensor kinase activity"/>
    <property type="evidence" value="ECO:0007669"/>
    <property type="project" value="InterPro"/>
</dbReference>
<evidence type="ECO:0000313" key="6">
    <source>
        <dbReference type="EMBL" id="AYD47974.1"/>
    </source>
</evidence>
<feature type="domain" description="Histidine kinase" evidence="5">
    <location>
        <begin position="857"/>
        <end position="1072"/>
    </location>
</feature>
<proteinExistence type="predicted"/>
<dbReference type="AlphaFoldDB" id="A0A386HRT9"/>
<dbReference type="Pfam" id="PF00512">
    <property type="entry name" value="HisKA"/>
    <property type="match status" value="1"/>
</dbReference>
<dbReference type="InterPro" id="IPR013783">
    <property type="entry name" value="Ig-like_fold"/>
</dbReference>
<dbReference type="Gene3D" id="1.10.287.130">
    <property type="match status" value="1"/>
</dbReference>
<dbReference type="SMART" id="SM00388">
    <property type="entry name" value="HisKA"/>
    <property type="match status" value="1"/>
</dbReference>
<keyword evidence="4" id="KW-0472">Membrane</keyword>
<dbReference type="Gene3D" id="3.30.565.10">
    <property type="entry name" value="Histidine kinase-like ATPase, C-terminal domain"/>
    <property type="match status" value="1"/>
</dbReference>
<dbReference type="InterPro" id="IPR015943">
    <property type="entry name" value="WD40/YVTN_repeat-like_dom_sf"/>
</dbReference>
<accession>A0A386HRT9</accession>
<dbReference type="SUPFAM" id="SSF63829">
    <property type="entry name" value="Calcium-dependent phosphotriesterase"/>
    <property type="match status" value="2"/>
</dbReference>
<comment type="catalytic activity">
    <reaction evidence="1">
        <text>ATP + protein L-histidine = ADP + protein N-phospho-L-histidine.</text>
        <dbReference type="EC" id="2.7.13.3"/>
    </reaction>
</comment>